<gene>
    <name evidence="1" type="ORF">OIDMADRAFT_19608</name>
</gene>
<name>A0A0C3HBY6_OIDMZ</name>
<dbReference type="EMBL" id="KN832877">
    <property type="protein sequence ID" value="KIN00690.1"/>
    <property type="molecule type" value="Genomic_DNA"/>
</dbReference>
<dbReference type="Proteomes" id="UP000054321">
    <property type="component" value="Unassembled WGS sequence"/>
</dbReference>
<evidence type="ECO:0000313" key="2">
    <source>
        <dbReference type="Proteomes" id="UP000054321"/>
    </source>
</evidence>
<evidence type="ECO:0000313" key="1">
    <source>
        <dbReference type="EMBL" id="KIN00690.1"/>
    </source>
</evidence>
<reference evidence="2" key="2">
    <citation type="submission" date="2015-01" db="EMBL/GenBank/DDBJ databases">
        <title>Evolutionary Origins and Diversification of the Mycorrhizal Mutualists.</title>
        <authorList>
            <consortium name="DOE Joint Genome Institute"/>
            <consortium name="Mycorrhizal Genomics Consortium"/>
            <person name="Kohler A."/>
            <person name="Kuo A."/>
            <person name="Nagy L.G."/>
            <person name="Floudas D."/>
            <person name="Copeland A."/>
            <person name="Barry K.W."/>
            <person name="Cichocki N."/>
            <person name="Veneault-Fourrey C."/>
            <person name="LaButti K."/>
            <person name="Lindquist E.A."/>
            <person name="Lipzen A."/>
            <person name="Lundell T."/>
            <person name="Morin E."/>
            <person name="Murat C."/>
            <person name="Riley R."/>
            <person name="Ohm R."/>
            <person name="Sun H."/>
            <person name="Tunlid A."/>
            <person name="Henrissat B."/>
            <person name="Grigoriev I.V."/>
            <person name="Hibbett D.S."/>
            <person name="Martin F."/>
        </authorList>
    </citation>
    <scope>NUCLEOTIDE SEQUENCE [LARGE SCALE GENOMIC DNA]</scope>
    <source>
        <strain evidence="2">Zn</strain>
    </source>
</reference>
<keyword evidence="2" id="KW-1185">Reference proteome</keyword>
<reference evidence="1 2" key="1">
    <citation type="submission" date="2014-04" db="EMBL/GenBank/DDBJ databases">
        <authorList>
            <consortium name="DOE Joint Genome Institute"/>
            <person name="Kuo A."/>
            <person name="Martino E."/>
            <person name="Perotto S."/>
            <person name="Kohler A."/>
            <person name="Nagy L.G."/>
            <person name="Floudas D."/>
            <person name="Copeland A."/>
            <person name="Barry K.W."/>
            <person name="Cichocki N."/>
            <person name="Veneault-Fourrey C."/>
            <person name="LaButti K."/>
            <person name="Lindquist E.A."/>
            <person name="Lipzen A."/>
            <person name="Lundell T."/>
            <person name="Morin E."/>
            <person name="Murat C."/>
            <person name="Sun H."/>
            <person name="Tunlid A."/>
            <person name="Henrissat B."/>
            <person name="Grigoriev I.V."/>
            <person name="Hibbett D.S."/>
            <person name="Martin F."/>
            <person name="Nordberg H.P."/>
            <person name="Cantor M.N."/>
            <person name="Hua S.X."/>
        </authorList>
    </citation>
    <scope>NUCLEOTIDE SEQUENCE [LARGE SCALE GENOMIC DNA]</scope>
    <source>
        <strain evidence="1 2">Zn</strain>
    </source>
</reference>
<organism evidence="1 2">
    <name type="scientific">Oidiodendron maius (strain Zn)</name>
    <dbReference type="NCBI Taxonomy" id="913774"/>
    <lineage>
        <taxon>Eukaryota</taxon>
        <taxon>Fungi</taxon>
        <taxon>Dikarya</taxon>
        <taxon>Ascomycota</taxon>
        <taxon>Pezizomycotina</taxon>
        <taxon>Leotiomycetes</taxon>
        <taxon>Leotiomycetes incertae sedis</taxon>
        <taxon>Myxotrichaceae</taxon>
        <taxon>Oidiodendron</taxon>
    </lineage>
</organism>
<proteinExistence type="predicted"/>
<dbReference type="AlphaFoldDB" id="A0A0C3HBY6"/>
<protein>
    <submittedName>
        <fullName evidence="1">Uncharacterized protein</fullName>
    </submittedName>
</protein>
<sequence>MPRWLLSHLAVATMQSRLPLRSSQIIPKTCLRQYGNTTLCVAAPPRQLSHLRSRMRDDEDGRS</sequence>
<accession>A0A0C3HBY6</accession>
<dbReference type="InParanoid" id="A0A0C3HBY6"/>
<dbReference type="HOGENOM" id="CLU_2886389_0_0_1"/>